<proteinExistence type="predicted"/>
<accession>A0A172TR64</accession>
<dbReference type="OrthoDB" id="1092294at2"/>
<dbReference type="AlphaFoldDB" id="A0A172TR64"/>
<dbReference type="RefSeq" id="WP_066401573.1">
    <property type="nucleotide sequence ID" value="NZ_CP011390.1"/>
</dbReference>
<reference evidence="1 2" key="2">
    <citation type="journal article" date="2016" name="Int. J. Syst. Evol. Microbiol.">
        <title>Flavisolibacter tropicus sp. nov., isolated from tropical soil.</title>
        <authorList>
            <person name="Lee J.J."/>
            <person name="Kang M.S."/>
            <person name="Kim G.S."/>
            <person name="Lee C.S."/>
            <person name="Lim S."/>
            <person name="Lee J."/>
            <person name="Roh S.H."/>
            <person name="Kang H."/>
            <person name="Ha J.M."/>
            <person name="Bae S."/>
            <person name="Jung H.Y."/>
            <person name="Kim M.K."/>
        </authorList>
    </citation>
    <scope>NUCLEOTIDE SEQUENCE [LARGE SCALE GENOMIC DNA]</scope>
    <source>
        <strain evidence="1 2">LCS9</strain>
    </source>
</reference>
<dbReference type="InterPro" id="IPR036477">
    <property type="entry name" value="Formyl_transf_N_sf"/>
</dbReference>
<gene>
    <name evidence="1" type="ORF">SY85_02115</name>
</gene>
<dbReference type="KEGG" id="fla:SY85_02115"/>
<evidence type="ECO:0000313" key="1">
    <source>
        <dbReference type="EMBL" id="ANE49472.1"/>
    </source>
</evidence>
<keyword evidence="2" id="KW-1185">Reference proteome</keyword>
<sequence>MRIIALSGCPAALPTLKYLFSKDHLSALLCPKESTGIESLELEKWAHFHEIPCWQVTQQQVDEDLKELIEEVKPDLIITYGFPFSINGELLKDVKRGGWNVHYSLQPNQFASITIHQLAFGNQYGEIINDCSLALLPTTSGLTSIEQLSSIAVTLLRDSLRQFHYKKLIV</sequence>
<name>A0A172TR64_9BACT</name>
<dbReference type="SUPFAM" id="SSF53328">
    <property type="entry name" value="Formyltransferase"/>
    <property type="match status" value="1"/>
</dbReference>
<evidence type="ECO:0008006" key="3">
    <source>
        <dbReference type="Google" id="ProtNLM"/>
    </source>
</evidence>
<dbReference type="STRING" id="1492898.SY85_02115"/>
<dbReference type="Proteomes" id="UP000077177">
    <property type="component" value="Chromosome"/>
</dbReference>
<dbReference type="EMBL" id="CP011390">
    <property type="protein sequence ID" value="ANE49472.1"/>
    <property type="molecule type" value="Genomic_DNA"/>
</dbReference>
<organism evidence="1 2">
    <name type="scientific">Flavisolibacter tropicus</name>
    <dbReference type="NCBI Taxonomy" id="1492898"/>
    <lineage>
        <taxon>Bacteria</taxon>
        <taxon>Pseudomonadati</taxon>
        <taxon>Bacteroidota</taxon>
        <taxon>Chitinophagia</taxon>
        <taxon>Chitinophagales</taxon>
        <taxon>Chitinophagaceae</taxon>
        <taxon>Flavisolibacter</taxon>
    </lineage>
</organism>
<dbReference type="Gene3D" id="3.40.50.12230">
    <property type="match status" value="1"/>
</dbReference>
<evidence type="ECO:0000313" key="2">
    <source>
        <dbReference type="Proteomes" id="UP000077177"/>
    </source>
</evidence>
<protein>
    <recommendedName>
        <fullName evidence="3">Formyl transferase N-terminal domain-containing protein</fullName>
    </recommendedName>
</protein>
<reference evidence="2" key="1">
    <citation type="submission" date="2015-01" db="EMBL/GenBank/DDBJ databases">
        <title>Flavisolibacter sp./LCS9/ whole genome sequencing.</title>
        <authorList>
            <person name="Kim M.K."/>
            <person name="Srinivasan S."/>
            <person name="Lee J.-J."/>
        </authorList>
    </citation>
    <scope>NUCLEOTIDE SEQUENCE [LARGE SCALE GENOMIC DNA]</scope>
    <source>
        <strain evidence="2">LCS9</strain>
    </source>
</reference>